<proteinExistence type="predicted"/>
<reference evidence="3" key="1">
    <citation type="journal article" date="2019" name="Int. J. Syst. Evol. Microbiol.">
        <title>The Global Catalogue of Microorganisms (GCM) 10K type strain sequencing project: providing services to taxonomists for standard genome sequencing and annotation.</title>
        <authorList>
            <consortium name="The Broad Institute Genomics Platform"/>
            <consortium name="The Broad Institute Genome Sequencing Center for Infectious Disease"/>
            <person name="Wu L."/>
            <person name="Ma J."/>
        </authorList>
    </citation>
    <scope>NUCLEOTIDE SEQUENCE [LARGE SCALE GENOMIC DNA]</scope>
    <source>
        <strain evidence="3">JCM 18324</strain>
    </source>
</reference>
<feature type="region of interest" description="Disordered" evidence="1">
    <location>
        <begin position="125"/>
        <end position="148"/>
    </location>
</feature>
<evidence type="ECO:0000313" key="2">
    <source>
        <dbReference type="EMBL" id="GAA4767964.1"/>
    </source>
</evidence>
<protein>
    <recommendedName>
        <fullName evidence="4">Lipoprotein</fullName>
    </recommendedName>
</protein>
<dbReference type="EMBL" id="BAABJV010000002">
    <property type="protein sequence ID" value="GAA4767964.1"/>
    <property type="molecule type" value="Genomic_DNA"/>
</dbReference>
<accession>A0ABP8ZWE0</accession>
<evidence type="ECO:0000256" key="1">
    <source>
        <dbReference type="SAM" id="MobiDB-lite"/>
    </source>
</evidence>
<keyword evidence="3" id="KW-1185">Reference proteome</keyword>
<gene>
    <name evidence="2" type="ORF">GCM10023329_13160</name>
</gene>
<evidence type="ECO:0008006" key="4">
    <source>
        <dbReference type="Google" id="ProtNLM"/>
    </source>
</evidence>
<dbReference type="Proteomes" id="UP001501147">
    <property type="component" value="Unassembled WGS sequence"/>
</dbReference>
<sequence>MAAAGACAVGLAGTAACQPVGGGLNSAAVAVTTDRTATSTLERLTFEVAWFSCRAQAPTPAQGSPAAETPAAATVDCEGETESGQEITLDGTVTEERGGVCVRGDMTARIAGEIVFEATMLGDCSAAATASPEPSRQPGDRPAPGATVTVTRTVTVTAEPAK</sequence>
<comment type="caution">
    <text evidence="2">The sequence shown here is derived from an EMBL/GenBank/DDBJ whole genome shotgun (WGS) entry which is preliminary data.</text>
</comment>
<name>A0ABP8ZWE0_9ACTN</name>
<organism evidence="2 3">
    <name type="scientific">Streptomyces sanyensis</name>
    <dbReference type="NCBI Taxonomy" id="568869"/>
    <lineage>
        <taxon>Bacteria</taxon>
        <taxon>Bacillati</taxon>
        <taxon>Actinomycetota</taxon>
        <taxon>Actinomycetes</taxon>
        <taxon>Kitasatosporales</taxon>
        <taxon>Streptomycetaceae</taxon>
        <taxon>Streptomyces</taxon>
    </lineage>
</organism>
<evidence type="ECO:0000313" key="3">
    <source>
        <dbReference type="Proteomes" id="UP001501147"/>
    </source>
</evidence>